<dbReference type="EMBL" id="BTSY01000003">
    <property type="protein sequence ID" value="GMT18467.1"/>
    <property type="molecule type" value="Genomic_DNA"/>
</dbReference>
<feature type="compositionally biased region" description="Basic and acidic residues" evidence="1">
    <location>
        <begin position="215"/>
        <end position="224"/>
    </location>
</feature>
<comment type="caution">
    <text evidence="2">The sequence shown here is derived from an EMBL/GenBank/DDBJ whole genome shotgun (WGS) entry which is preliminary data.</text>
</comment>
<name>A0AAV5VIA3_9BILA</name>
<feature type="region of interest" description="Disordered" evidence="1">
    <location>
        <begin position="215"/>
        <end position="244"/>
    </location>
</feature>
<gene>
    <name evidence="2" type="ORF">PFISCL1PPCAC_9764</name>
</gene>
<reference evidence="2" key="1">
    <citation type="submission" date="2023-10" db="EMBL/GenBank/DDBJ databases">
        <title>Genome assembly of Pristionchus species.</title>
        <authorList>
            <person name="Yoshida K."/>
            <person name="Sommer R.J."/>
        </authorList>
    </citation>
    <scope>NUCLEOTIDE SEQUENCE</scope>
    <source>
        <strain evidence="2">RS5133</strain>
    </source>
</reference>
<proteinExistence type="predicted"/>
<accession>A0AAV5VIA3</accession>
<protein>
    <submittedName>
        <fullName evidence="2">Uncharacterized protein</fullName>
    </submittedName>
</protein>
<dbReference type="Proteomes" id="UP001432322">
    <property type="component" value="Unassembled WGS sequence"/>
</dbReference>
<keyword evidence="3" id="KW-1185">Reference proteome</keyword>
<organism evidence="2 3">
    <name type="scientific">Pristionchus fissidentatus</name>
    <dbReference type="NCBI Taxonomy" id="1538716"/>
    <lineage>
        <taxon>Eukaryota</taxon>
        <taxon>Metazoa</taxon>
        <taxon>Ecdysozoa</taxon>
        <taxon>Nematoda</taxon>
        <taxon>Chromadorea</taxon>
        <taxon>Rhabditida</taxon>
        <taxon>Rhabditina</taxon>
        <taxon>Diplogasteromorpha</taxon>
        <taxon>Diplogasteroidea</taxon>
        <taxon>Neodiplogasteridae</taxon>
        <taxon>Pristionchus</taxon>
    </lineage>
</organism>
<evidence type="ECO:0000313" key="2">
    <source>
        <dbReference type="EMBL" id="GMT18467.1"/>
    </source>
</evidence>
<dbReference type="AlphaFoldDB" id="A0AAV5VIA3"/>
<evidence type="ECO:0000256" key="1">
    <source>
        <dbReference type="SAM" id="MobiDB-lite"/>
    </source>
</evidence>
<sequence>TVILALSLSLVPNILARQQRLVLLGETLVLEDLTDETHDLHVHLVVVGLELLGGVAHLLVEVLIETADGLGEGLLEVVVLRGGKSGVGVAYVEVVLDESLLGAGLENAEVARLELVDVLLSLRHQLLESRLEIGVSSDDIVVERRHGLLEDDQTFSARRRHGDLLCDELVVQVDQLLQLLRRNLLDHSRERRREAVCKSLDDALELVRHVDGDVGVDRPVEAGDRSGGSDGGESEESDGLHTVT</sequence>
<feature type="non-terminal residue" evidence="2">
    <location>
        <position position="1"/>
    </location>
</feature>
<feature type="non-terminal residue" evidence="2">
    <location>
        <position position="244"/>
    </location>
</feature>
<evidence type="ECO:0000313" key="3">
    <source>
        <dbReference type="Proteomes" id="UP001432322"/>
    </source>
</evidence>